<evidence type="ECO:0000313" key="2">
    <source>
        <dbReference type="Proteomes" id="UP001062846"/>
    </source>
</evidence>
<evidence type="ECO:0000313" key="1">
    <source>
        <dbReference type="EMBL" id="KAI8568828.1"/>
    </source>
</evidence>
<name>A0ACC0PVM2_RHOML</name>
<proteinExistence type="predicted"/>
<organism evidence="1 2">
    <name type="scientific">Rhododendron molle</name>
    <name type="common">Chinese azalea</name>
    <name type="synonym">Azalea mollis</name>
    <dbReference type="NCBI Taxonomy" id="49168"/>
    <lineage>
        <taxon>Eukaryota</taxon>
        <taxon>Viridiplantae</taxon>
        <taxon>Streptophyta</taxon>
        <taxon>Embryophyta</taxon>
        <taxon>Tracheophyta</taxon>
        <taxon>Spermatophyta</taxon>
        <taxon>Magnoliopsida</taxon>
        <taxon>eudicotyledons</taxon>
        <taxon>Gunneridae</taxon>
        <taxon>Pentapetalae</taxon>
        <taxon>asterids</taxon>
        <taxon>Ericales</taxon>
        <taxon>Ericaceae</taxon>
        <taxon>Ericoideae</taxon>
        <taxon>Rhodoreae</taxon>
        <taxon>Rhododendron</taxon>
    </lineage>
</organism>
<dbReference type="Proteomes" id="UP001062846">
    <property type="component" value="Chromosome 2"/>
</dbReference>
<sequence>MDGDDHHLQQPDKSIPNPSSSASDHSSPGSSALRALPSKSAAPKVDDTLLALTTAAGAANRSPNQAPRPHPTPRHLQPHLRPALGPNLRSLPHLRQGRPHPGHAQPQARVREVCEEGVFASTTDDEFGLLFFAIEGSRSIRVSAVPHVASDEPKVERSLSMLRNLDSKGFGQVLGIYDTITTTTTCSFELHRSDKESLKVTDFKPIFVLCFGSSEMLPYSFNSSYFNSLREYINLSSYLQLDHHTMLQLKRLEENMGIGPNRISKDTNPGVFEIMSYLVQLFSRRNCSHNLTDGLVNSCAPSTLINRECEFQFANLCSEGTSINQVFAQHVRLFLVTSGNTSMEFVMGLEKWIVPIMTRSATTSDGERRNSLAAKEGDYVEASECYNYALEIRYQLLWVINCVMDSLVKTWIGTRLDRLRELVDRNLQEEGFHTTLSQSNEGYKYDYATIPFLTDVFEITDCAWKRNREVQQEKSSVGLIIYAGCCLVLPSRYEYLLLFTVCVFVTFFKMVPQKGQTWVVVIPKLMTTEMLMWRMIKVDEYLWGDEDWTEAHLTVVNYVDIDAHTLCTTVIAGIDNDGVSKMIVDVSYFFGHE</sequence>
<keyword evidence="2" id="KW-1185">Reference proteome</keyword>
<protein>
    <submittedName>
        <fullName evidence="1">Uncharacterized protein</fullName>
    </submittedName>
</protein>
<dbReference type="EMBL" id="CM046389">
    <property type="protein sequence ID" value="KAI8568828.1"/>
    <property type="molecule type" value="Genomic_DNA"/>
</dbReference>
<accession>A0ACC0PVM2</accession>
<gene>
    <name evidence="1" type="ORF">RHMOL_Rhmol02G0230600</name>
</gene>
<reference evidence="1" key="1">
    <citation type="submission" date="2022-02" db="EMBL/GenBank/DDBJ databases">
        <title>Plant Genome Project.</title>
        <authorList>
            <person name="Zhang R.-G."/>
        </authorList>
    </citation>
    <scope>NUCLEOTIDE SEQUENCE</scope>
    <source>
        <strain evidence="1">AT1</strain>
    </source>
</reference>
<comment type="caution">
    <text evidence="1">The sequence shown here is derived from an EMBL/GenBank/DDBJ whole genome shotgun (WGS) entry which is preliminary data.</text>
</comment>